<comment type="caution">
    <text evidence="3">The sequence shown here is derived from an EMBL/GenBank/DDBJ whole genome shotgun (WGS) entry which is preliminary data.</text>
</comment>
<evidence type="ECO:0000259" key="2">
    <source>
        <dbReference type="Pfam" id="PF01243"/>
    </source>
</evidence>
<keyword evidence="1" id="KW-0560">Oxidoreductase</keyword>
<dbReference type="InterPro" id="IPR052019">
    <property type="entry name" value="F420H2_bilvrd_red/Heme_oxyg"/>
</dbReference>
<protein>
    <submittedName>
        <fullName evidence="3">Pyridoxamine 5'-phosphate oxidase family protein</fullName>
    </submittedName>
</protein>
<reference evidence="4" key="1">
    <citation type="journal article" date="2019" name="Int. J. Syst. Evol. Microbiol.">
        <title>The Global Catalogue of Microorganisms (GCM) 10K type strain sequencing project: providing services to taxonomists for standard genome sequencing and annotation.</title>
        <authorList>
            <consortium name="The Broad Institute Genomics Platform"/>
            <consortium name="The Broad Institute Genome Sequencing Center for Infectious Disease"/>
            <person name="Wu L."/>
            <person name="Ma J."/>
        </authorList>
    </citation>
    <scope>NUCLEOTIDE SEQUENCE [LARGE SCALE GENOMIC DNA]</scope>
    <source>
        <strain evidence="4">ICMP 6774ER</strain>
    </source>
</reference>
<dbReference type="PANTHER" id="PTHR35176:SF4">
    <property type="entry name" value="PYRIDOXAMINE 5'-PHOSPHATE OXIDASE-RELATED FMN-BINDING"/>
    <property type="match status" value="1"/>
</dbReference>
<dbReference type="Gene3D" id="2.30.110.10">
    <property type="entry name" value="Electron Transport, Fmn-binding Protein, Chain A"/>
    <property type="match status" value="1"/>
</dbReference>
<dbReference type="InterPro" id="IPR012349">
    <property type="entry name" value="Split_barrel_FMN-bd"/>
</dbReference>
<sequence length="169" mass="18686">MADKEPVTELDARFSSDKATPTSWREARGILEAAEIYWLTTIRRDGSPHVTPLIGIWQDGALHFCTGPTEQKARNLEADARCVLTTGANSLTTGVDVVVEGTAVLVEDEARLGRLAEAYEAKYGHDWHFDVEDGAFTHEAGRALVFGVAPERGFGFAREGEYGQTRWRF</sequence>
<proteinExistence type="predicted"/>
<keyword evidence="4" id="KW-1185">Reference proteome</keyword>
<dbReference type="PANTHER" id="PTHR35176">
    <property type="entry name" value="HEME OXYGENASE HI_0854-RELATED"/>
    <property type="match status" value="1"/>
</dbReference>
<accession>A0ABW4SSP2</accession>
<gene>
    <name evidence="3" type="ORF">ACFSKW_10750</name>
</gene>
<dbReference type="InterPro" id="IPR011576">
    <property type="entry name" value="Pyridox_Oxase_N"/>
</dbReference>
<dbReference type="Proteomes" id="UP001597368">
    <property type="component" value="Unassembled WGS sequence"/>
</dbReference>
<dbReference type="Pfam" id="PF01243">
    <property type="entry name" value="PNPOx_N"/>
    <property type="match status" value="1"/>
</dbReference>
<evidence type="ECO:0000256" key="1">
    <source>
        <dbReference type="ARBA" id="ARBA00023002"/>
    </source>
</evidence>
<dbReference type="EMBL" id="JBHUFV010000016">
    <property type="protein sequence ID" value="MFD1931954.1"/>
    <property type="molecule type" value="Genomic_DNA"/>
</dbReference>
<evidence type="ECO:0000313" key="4">
    <source>
        <dbReference type="Proteomes" id="UP001597368"/>
    </source>
</evidence>
<feature type="domain" description="Pyridoxamine 5'-phosphate oxidase N-terminal" evidence="2">
    <location>
        <begin position="25"/>
        <end position="152"/>
    </location>
</feature>
<dbReference type="SUPFAM" id="SSF50475">
    <property type="entry name" value="FMN-binding split barrel"/>
    <property type="match status" value="1"/>
</dbReference>
<dbReference type="RefSeq" id="WP_379571779.1">
    <property type="nucleotide sequence ID" value="NZ_JBHUFV010000016.1"/>
</dbReference>
<evidence type="ECO:0000313" key="3">
    <source>
        <dbReference type="EMBL" id="MFD1931954.1"/>
    </source>
</evidence>
<organism evidence="3 4">
    <name type="scientific">Nonomuraea mangrovi</name>
    <dbReference type="NCBI Taxonomy" id="2316207"/>
    <lineage>
        <taxon>Bacteria</taxon>
        <taxon>Bacillati</taxon>
        <taxon>Actinomycetota</taxon>
        <taxon>Actinomycetes</taxon>
        <taxon>Streptosporangiales</taxon>
        <taxon>Streptosporangiaceae</taxon>
        <taxon>Nonomuraea</taxon>
    </lineage>
</organism>
<name>A0ABW4SSP2_9ACTN</name>